<dbReference type="GO" id="GO:0016787">
    <property type="term" value="F:hydrolase activity"/>
    <property type="evidence" value="ECO:0007669"/>
    <property type="project" value="UniProtKB-KW"/>
</dbReference>
<keyword evidence="2" id="KW-0378">Hydrolase</keyword>
<gene>
    <name evidence="2" type="ORF">JCR33_20355</name>
</gene>
<dbReference type="AlphaFoldDB" id="A0A934MNC5"/>
<evidence type="ECO:0000259" key="1">
    <source>
        <dbReference type="Pfam" id="PF12697"/>
    </source>
</evidence>
<dbReference type="Gene3D" id="3.40.50.1820">
    <property type="entry name" value="alpha/beta hydrolase"/>
    <property type="match status" value="1"/>
</dbReference>
<name>A0A934MNC5_9HYPH</name>
<reference evidence="2" key="1">
    <citation type="submission" date="2020-12" db="EMBL/GenBank/DDBJ databases">
        <title>Bacterial taxonomy.</title>
        <authorList>
            <person name="Pan X."/>
        </authorList>
    </citation>
    <scope>NUCLEOTIDE SEQUENCE</scope>
    <source>
        <strain evidence="2">B2012</strain>
    </source>
</reference>
<evidence type="ECO:0000313" key="3">
    <source>
        <dbReference type="Proteomes" id="UP000609531"/>
    </source>
</evidence>
<sequence>MTGGPMSVDADPVAEATEFVWTGAGEPIGCGVTRLGAGETALLLPALSSISTRREMWPLQQRLARRFATIAVDWPGFGTEDKPRRDWTSAALAQFLADVLRELAPRPALIVAAGHAAGYVLRHFASAPEEVSHLALVAPTWRGPLPTMMGRRPAWLRTVRAAMDRPVLGPALYALNLNDVVIRAMAREHVYSDRTWLDRSAMDDKRRVAQARGARFASVRFVTGALDPFESSAAFQAAAAAIPPGRLGLVWGAETPPKSKAEMGMLAAAAQVSPTVLPHGKLGVHEEFAAEVAEAILSGLDEASELAVAPIE</sequence>
<dbReference type="Proteomes" id="UP000609531">
    <property type="component" value="Unassembled WGS sequence"/>
</dbReference>
<dbReference type="EMBL" id="JAEKJA010000023">
    <property type="protein sequence ID" value="MBJ3778064.1"/>
    <property type="molecule type" value="Genomic_DNA"/>
</dbReference>
<comment type="caution">
    <text evidence="2">The sequence shown here is derived from an EMBL/GenBank/DDBJ whole genome shotgun (WGS) entry which is preliminary data.</text>
</comment>
<evidence type="ECO:0000313" key="2">
    <source>
        <dbReference type="EMBL" id="MBJ3778064.1"/>
    </source>
</evidence>
<dbReference type="PANTHER" id="PTHR47914">
    <property type="entry name" value="ALPHA/BETA-HYDROLASES SUPERFAMILY PROTEIN"/>
    <property type="match status" value="1"/>
</dbReference>
<dbReference type="InterPro" id="IPR000073">
    <property type="entry name" value="AB_hydrolase_1"/>
</dbReference>
<keyword evidence="3" id="KW-1185">Reference proteome</keyword>
<feature type="domain" description="AB hydrolase-1" evidence="1">
    <location>
        <begin position="52"/>
        <end position="295"/>
    </location>
</feature>
<organism evidence="2 3">
    <name type="scientific">Acuticoccus mangrovi</name>
    <dbReference type="NCBI Taxonomy" id="2796142"/>
    <lineage>
        <taxon>Bacteria</taxon>
        <taxon>Pseudomonadati</taxon>
        <taxon>Pseudomonadota</taxon>
        <taxon>Alphaproteobacteria</taxon>
        <taxon>Hyphomicrobiales</taxon>
        <taxon>Amorphaceae</taxon>
        <taxon>Acuticoccus</taxon>
    </lineage>
</organism>
<protein>
    <submittedName>
        <fullName evidence="2">Alpha/beta fold hydrolase</fullName>
    </submittedName>
</protein>
<dbReference type="RefSeq" id="WP_198883968.1">
    <property type="nucleotide sequence ID" value="NZ_JAEKJA010000023.1"/>
</dbReference>
<proteinExistence type="predicted"/>
<dbReference type="Pfam" id="PF12697">
    <property type="entry name" value="Abhydrolase_6"/>
    <property type="match status" value="1"/>
</dbReference>
<dbReference type="SUPFAM" id="SSF53474">
    <property type="entry name" value="alpha/beta-Hydrolases"/>
    <property type="match status" value="1"/>
</dbReference>
<dbReference type="InterPro" id="IPR029058">
    <property type="entry name" value="AB_hydrolase_fold"/>
</dbReference>
<dbReference type="PANTHER" id="PTHR47914:SF1">
    <property type="entry name" value="ALPHA_BETA-HYDROLASES SUPERFAMILY PROTEIN"/>
    <property type="match status" value="1"/>
</dbReference>
<accession>A0A934MNC5</accession>